<evidence type="ECO:0000256" key="5">
    <source>
        <dbReference type="ARBA" id="ARBA00022989"/>
    </source>
</evidence>
<dbReference type="GO" id="GO:0140114">
    <property type="term" value="P:cellular detoxification of fluoride"/>
    <property type="evidence" value="ECO:0007669"/>
    <property type="project" value="UniProtKB-UniRule"/>
</dbReference>
<evidence type="ECO:0000256" key="9">
    <source>
        <dbReference type="ARBA" id="ARBA00023303"/>
    </source>
</evidence>
<name>A0A080NNK5_DELAC</name>
<dbReference type="NCBIfam" id="NF010794">
    <property type="entry name" value="PRK14198.1"/>
    <property type="match status" value="1"/>
</dbReference>
<sequence>MGFYGFILVFVGGGLGSALRHGTNLLALRLVGSAYPLGTLAINVLGAFVMGVVVEWFALKTSLPQSARLFITTGILGGFTTFSTYALEVGMLYERGDWLASVLYALGSLVLGVAALFAGLGLVRMVAH</sequence>
<evidence type="ECO:0000256" key="12">
    <source>
        <dbReference type="HAMAP-Rule" id="MF_00454"/>
    </source>
</evidence>
<evidence type="ECO:0000256" key="2">
    <source>
        <dbReference type="ARBA" id="ARBA00022475"/>
    </source>
</evidence>
<feature type="binding site" evidence="12">
    <location>
        <position position="77"/>
    </location>
    <ligand>
        <name>Na(+)</name>
        <dbReference type="ChEBI" id="CHEBI:29101"/>
        <note>structural</note>
    </ligand>
</feature>
<evidence type="ECO:0000256" key="3">
    <source>
        <dbReference type="ARBA" id="ARBA00022519"/>
    </source>
</evidence>
<reference evidence="14 15" key="1">
    <citation type="submission" date="2020-12" db="EMBL/GenBank/DDBJ databases">
        <title>FDA dAtabase for Regulatory Grade micrObial Sequences (FDA-ARGOS): Supporting development and validation of Infectious Disease Dx tests.</title>
        <authorList>
            <person name="Sproer C."/>
            <person name="Gronow S."/>
            <person name="Severitt S."/>
            <person name="Schroder I."/>
            <person name="Tallon L."/>
            <person name="Sadzewicz L."/>
            <person name="Zhao X."/>
            <person name="Boylan J."/>
            <person name="Ott S."/>
            <person name="Bowen H."/>
            <person name="Vavikolanu K."/>
            <person name="Mehta A."/>
            <person name="Aluvathingal J."/>
            <person name="Nadendla S."/>
            <person name="Lowell S."/>
            <person name="Myers T."/>
            <person name="Yan Y."/>
            <person name="Sichtig H."/>
        </authorList>
    </citation>
    <scope>NUCLEOTIDE SEQUENCE [LARGE SCALE GENOMIC DNA]</scope>
    <source>
        <strain evidence="14 15">FDAARGOS_909</strain>
    </source>
</reference>
<feature type="transmembrane region" description="Helical" evidence="12">
    <location>
        <begin position="34"/>
        <end position="57"/>
    </location>
</feature>
<proteinExistence type="inferred from homology"/>
<evidence type="ECO:0000256" key="10">
    <source>
        <dbReference type="ARBA" id="ARBA00035120"/>
    </source>
</evidence>
<dbReference type="GO" id="GO:0046872">
    <property type="term" value="F:metal ion binding"/>
    <property type="evidence" value="ECO:0007669"/>
    <property type="project" value="UniProtKB-KW"/>
</dbReference>
<evidence type="ECO:0000256" key="8">
    <source>
        <dbReference type="ARBA" id="ARBA00023136"/>
    </source>
</evidence>
<dbReference type="GO" id="GO:0005886">
    <property type="term" value="C:plasma membrane"/>
    <property type="evidence" value="ECO:0007669"/>
    <property type="project" value="UniProtKB-SubCell"/>
</dbReference>
<keyword evidence="12" id="KW-0813">Transport</keyword>
<keyword evidence="5 12" id="KW-1133">Transmembrane helix</keyword>
<gene>
    <name evidence="12 14" type="primary">crcB</name>
    <name evidence="12" type="synonym">fluC</name>
    <name evidence="14" type="ORF">I6G66_05390</name>
    <name evidence="13" type="ORF">SGN30_32430</name>
</gene>
<evidence type="ECO:0000256" key="7">
    <source>
        <dbReference type="ARBA" id="ARBA00023065"/>
    </source>
</evidence>
<evidence type="ECO:0000256" key="11">
    <source>
        <dbReference type="ARBA" id="ARBA00035585"/>
    </source>
</evidence>
<evidence type="ECO:0000256" key="1">
    <source>
        <dbReference type="ARBA" id="ARBA00004651"/>
    </source>
</evidence>
<evidence type="ECO:0000313" key="13">
    <source>
        <dbReference type="EMBL" id="MDX4958154.1"/>
    </source>
</evidence>
<dbReference type="AlphaFoldDB" id="A0A080NNK5"/>
<comment type="subcellular location">
    <subcellularLocation>
        <location evidence="1 12">Cell membrane</location>
        <topology evidence="1 12">Multi-pass membrane protein</topology>
    </subcellularLocation>
</comment>
<dbReference type="PANTHER" id="PTHR28259:SF1">
    <property type="entry name" value="FLUORIDE EXPORT PROTEIN 1-RELATED"/>
    <property type="match status" value="1"/>
</dbReference>
<dbReference type="HAMAP" id="MF_00454">
    <property type="entry name" value="FluC"/>
    <property type="match status" value="1"/>
</dbReference>
<reference evidence="13" key="2">
    <citation type="submission" date="2023-11" db="EMBL/GenBank/DDBJ databases">
        <title>Identification and selenium tolerance of Delftia acidovorans R3-25.</title>
        <authorList>
            <person name="Zhang S."/>
            <person name="Liu Y."/>
            <person name="Guo Y."/>
        </authorList>
    </citation>
    <scope>NUCLEOTIDE SEQUENCE</scope>
    <source>
        <strain evidence="13">R3-25</strain>
    </source>
</reference>
<protein>
    <recommendedName>
        <fullName evidence="12">Fluoride-specific ion channel FluC</fullName>
    </recommendedName>
</protein>
<comment type="function">
    <text evidence="12">Fluoride-specific ion channel. Important for reducing fluoride concentration in the cell, thus reducing its toxicity.</text>
</comment>
<keyword evidence="7 12" id="KW-0406">Ion transport</keyword>
<keyword evidence="2 12" id="KW-1003">Cell membrane</keyword>
<dbReference type="InterPro" id="IPR003691">
    <property type="entry name" value="FluC"/>
</dbReference>
<dbReference type="GO" id="GO:0062054">
    <property type="term" value="F:fluoride channel activity"/>
    <property type="evidence" value="ECO:0007669"/>
    <property type="project" value="UniProtKB-UniRule"/>
</dbReference>
<dbReference type="PANTHER" id="PTHR28259">
    <property type="entry name" value="FLUORIDE EXPORT PROTEIN 1-RELATED"/>
    <property type="match status" value="1"/>
</dbReference>
<keyword evidence="4 12" id="KW-0812">Transmembrane</keyword>
<accession>A0A080NNK5</accession>
<dbReference type="EMBL" id="CP065668">
    <property type="protein sequence ID" value="QPS09460.1"/>
    <property type="molecule type" value="Genomic_DNA"/>
</dbReference>
<evidence type="ECO:0000256" key="6">
    <source>
        <dbReference type="ARBA" id="ARBA00023053"/>
    </source>
</evidence>
<dbReference type="RefSeq" id="WP_034393102.1">
    <property type="nucleotide sequence ID" value="NZ_CANENH010000003.1"/>
</dbReference>
<keyword evidence="12" id="KW-0479">Metal-binding</keyword>
<dbReference type="Proteomes" id="UP001287445">
    <property type="component" value="Unassembled WGS sequence"/>
</dbReference>
<evidence type="ECO:0000313" key="14">
    <source>
        <dbReference type="EMBL" id="QPS09460.1"/>
    </source>
</evidence>
<dbReference type="EMBL" id="JAWWMZ010000026">
    <property type="protein sequence ID" value="MDX4958154.1"/>
    <property type="molecule type" value="Genomic_DNA"/>
</dbReference>
<comment type="catalytic activity">
    <reaction evidence="11">
        <text>fluoride(in) = fluoride(out)</text>
        <dbReference type="Rhea" id="RHEA:76159"/>
        <dbReference type="ChEBI" id="CHEBI:17051"/>
    </reaction>
    <physiologicalReaction direction="left-to-right" evidence="11">
        <dbReference type="Rhea" id="RHEA:76160"/>
    </physiologicalReaction>
</comment>
<dbReference type="Pfam" id="PF02537">
    <property type="entry name" value="CRCB"/>
    <property type="match status" value="1"/>
</dbReference>
<feature type="transmembrane region" description="Helical" evidence="12">
    <location>
        <begin position="99"/>
        <end position="123"/>
    </location>
</feature>
<dbReference type="NCBIfam" id="TIGR00494">
    <property type="entry name" value="crcB"/>
    <property type="match status" value="1"/>
</dbReference>
<keyword evidence="6 12" id="KW-0915">Sodium</keyword>
<organism evidence="14 15">
    <name type="scientific">Delftia acidovorans</name>
    <name type="common">Pseudomonas acidovorans</name>
    <name type="synonym">Comamonas acidovorans</name>
    <dbReference type="NCBI Taxonomy" id="80866"/>
    <lineage>
        <taxon>Bacteria</taxon>
        <taxon>Pseudomonadati</taxon>
        <taxon>Pseudomonadota</taxon>
        <taxon>Betaproteobacteria</taxon>
        <taxon>Burkholderiales</taxon>
        <taxon>Comamonadaceae</taxon>
        <taxon>Delftia</taxon>
    </lineage>
</organism>
<evidence type="ECO:0000256" key="4">
    <source>
        <dbReference type="ARBA" id="ARBA00022692"/>
    </source>
</evidence>
<feature type="binding site" evidence="12">
    <location>
        <position position="80"/>
    </location>
    <ligand>
        <name>Na(+)</name>
        <dbReference type="ChEBI" id="CHEBI:29101"/>
        <note>structural</note>
    </ligand>
</feature>
<evidence type="ECO:0000313" key="15">
    <source>
        <dbReference type="Proteomes" id="UP000594778"/>
    </source>
</evidence>
<keyword evidence="3" id="KW-0997">Cell inner membrane</keyword>
<comment type="similarity">
    <text evidence="10 12">Belongs to the fluoride channel Fluc/FEX (TC 1.A.43) family.</text>
</comment>
<feature type="transmembrane region" description="Helical" evidence="12">
    <location>
        <begin position="69"/>
        <end position="87"/>
    </location>
</feature>
<keyword evidence="8 12" id="KW-0472">Membrane</keyword>
<comment type="activity regulation">
    <text evidence="12">Na(+) is not transported, but it plays an essential structural role and its presence is essential for fluoride channel function.</text>
</comment>
<dbReference type="Proteomes" id="UP000594778">
    <property type="component" value="Chromosome"/>
</dbReference>
<keyword evidence="9 12" id="KW-0407">Ion channel</keyword>